<dbReference type="SMART" id="SM00335">
    <property type="entry name" value="ANX"/>
    <property type="match status" value="7"/>
</dbReference>
<keyword evidence="2 6" id="KW-0677">Repeat</keyword>
<dbReference type="PROSITE" id="PS00223">
    <property type="entry name" value="ANNEXIN_1"/>
    <property type="match status" value="1"/>
</dbReference>
<dbReference type="AlphaFoldDB" id="A0AAN9TX59"/>
<sequence length="924" mass="100822">MNVNPSYSLYPSLQVPYHGFYPPPPAGLTAPASNPVVFNINCPQAPQPYSLPQAAAYPPQSAAYGLLPSYAPESSCPPQQPAPLYPSPRSYNPTPVFSSPLASQTSSVPAPAAPAAPAAWYPLADGSTATLPASKNHSQSDSVDSQSSLFSLTVSKPTKDSGAIKQSFVVRSYLSPSQKSDSQPSKSNTELQDTVKAETPFNPRADAVVLRKAVKGFVADKKAIINVLTSKNNQQRLDIASCYRTMYNKTRRSEDKIIDEVAVIQDVHLLMSPGGLRMDTNEPSFVSILCKRSYAHLQRVFKEYERISGRPLKYAISCEFSGDMKDGLLALIRAIEDKVGFFTERIYDAFTSRITKNEQLIRIIVTRYEIDLRTIKRTYQKRYGKKLELEISMPQPSPYPLYPPSSAAPNTSGPGQLGFNSGYPPQAGAYPPQPSSYPPQQGGYPPQQSSYPPQPSSYPPQQCAYPPQTQASGYPSQLSYPSQPPAPYPQPSQASYPSAPTSSYPSAAGASYPPASVASYPPAGGSTYPVQPSHTQSSYPVASAPTSSSHSSQPAKSSLYPTQPMQPAYTASYPTQGSGAIQQSFVNQSYSSPSYTSHSGHATYNMEQRTPTVKPVSPFNPQADAEILRKAMKGFGTDEKAIINVLTKRSNQQRLDIAANFKTMYGKDLIADLKSELSGKFEDLIIALMRPLPEFLASEIRHAIEGLGTNEKTLVEILCTASNAEINAIKAAYQKLYGRSMENELIGDTSGNFKRLLVSLVQARRSENYIIDEAAAIRDAQALMSAGVLIIGTDESTFNAILCSRSYPQLRRVLMEYQRISGKPLEHAINSEFSGNIREGLIAIIKSVEDKAGFFAERLYDAIAGIGTRDRQLIRVVVSRCEIDMQSIKQAYQKRFGKSLEQDISSDTSGDYKKTLLALLGGYY</sequence>
<evidence type="ECO:0000256" key="6">
    <source>
        <dbReference type="RuleBase" id="RU003540"/>
    </source>
</evidence>
<dbReference type="SUPFAM" id="SSF47874">
    <property type="entry name" value="Annexin"/>
    <property type="match status" value="2"/>
</dbReference>
<organism evidence="8 9">
    <name type="scientific">Parthenolecanium corni</name>
    <dbReference type="NCBI Taxonomy" id="536013"/>
    <lineage>
        <taxon>Eukaryota</taxon>
        <taxon>Metazoa</taxon>
        <taxon>Ecdysozoa</taxon>
        <taxon>Arthropoda</taxon>
        <taxon>Hexapoda</taxon>
        <taxon>Insecta</taxon>
        <taxon>Pterygota</taxon>
        <taxon>Neoptera</taxon>
        <taxon>Paraneoptera</taxon>
        <taxon>Hemiptera</taxon>
        <taxon>Sternorrhyncha</taxon>
        <taxon>Coccoidea</taxon>
        <taxon>Coccidae</taxon>
        <taxon>Parthenolecanium</taxon>
    </lineage>
</organism>
<keyword evidence="9" id="KW-1185">Reference proteome</keyword>
<dbReference type="EMBL" id="JBBCAQ010000022">
    <property type="protein sequence ID" value="KAK7590886.1"/>
    <property type="molecule type" value="Genomic_DNA"/>
</dbReference>
<dbReference type="GO" id="GO:0005737">
    <property type="term" value="C:cytoplasm"/>
    <property type="evidence" value="ECO:0007669"/>
    <property type="project" value="TreeGrafter"/>
</dbReference>
<dbReference type="Proteomes" id="UP001367676">
    <property type="component" value="Unassembled WGS sequence"/>
</dbReference>
<dbReference type="PROSITE" id="PS51897">
    <property type="entry name" value="ANNEXIN_2"/>
    <property type="match status" value="5"/>
</dbReference>
<dbReference type="GO" id="GO:0005886">
    <property type="term" value="C:plasma membrane"/>
    <property type="evidence" value="ECO:0007669"/>
    <property type="project" value="TreeGrafter"/>
</dbReference>
<dbReference type="GO" id="GO:0005634">
    <property type="term" value="C:nucleus"/>
    <property type="evidence" value="ECO:0007669"/>
    <property type="project" value="TreeGrafter"/>
</dbReference>
<dbReference type="GO" id="GO:0005509">
    <property type="term" value="F:calcium ion binding"/>
    <property type="evidence" value="ECO:0007669"/>
    <property type="project" value="InterPro"/>
</dbReference>
<dbReference type="PANTHER" id="PTHR10502">
    <property type="entry name" value="ANNEXIN"/>
    <property type="match status" value="1"/>
</dbReference>
<dbReference type="FunFam" id="1.10.220.10:FF:000010">
    <property type="entry name" value="Annexin"/>
    <property type="match status" value="1"/>
</dbReference>
<dbReference type="GO" id="GO:0005544">
    <property type="term" value="F:calcium-dependent phospholipid binding"/>
    <property type="evidence" value="ECO:0007669"/>
    <property type="project" value="UniProtKB-KW"/>
</dbReference>
<keyword evidence="4 6" id="KW-0041">Annexin</keyword>
<dbReference type="InterPro" id="IPR037104">
    <property type="entry name" value="Annexin_sf"/>
</dbReference>
<feature type="compositionally biased region" description="Low complexity" evidence="7">
    <location>
        <begin position="421"/>
        <end position="430"/>
    </location>
</feature>
<feature type="compositionally biased region" description="Low complexity" evidence="7">
    <location>
        <begin position="459"/>
        <end position="481"/>
    </location>
</feature>
<dbReference type="InterPro" id="IPR001464">
    <property type="entry name" value="Annexin"/>
</dbReference>
<comment type="domain">
    <text evidence="6">A pair of annexin repeats may form one binding site for calcium and phospholipid.</text>
</comment>
<dbReference type="FunFam" id="1.10.220.10:FF:000004">
    <property type="entry name" value="Annexin"/>
    <property type="match status" value="1"/>
</dbReference>
<feature type="region of interest" description="Disordered" evidence="7">
    <location>
        <begin position="394"/>
        <end position="514"/>
    </location>
</feature>
<proteinExistence type="inferred from homology"/>
<dbReference type="Gene3D" id="1.10.220.10">
    <property type="entry name" value="Annexin"/>
    <property type="match status" value="7"/>
</dbReference>
<feature type="compositionally biased region" description="Low complexity" evidence="7">
    <location>
        <begin position="438"/>
        <end position="451"/>
    </location>
</feature>
<reference evidence="8 9" key="1">
    <citation type="submission" date="2024-03" db="EMBL/GenBank/DDBJ databases">
        <title>Adaptation during the transition from Ophiocordyceps entomopathogen to insect associate is accompanied by gene loss and intensified selection.</title>
        <authorList>
            <person name="Ward C.M."/>
            <person name="Onetto C.A."/>
            <person name="Borneman A.R."/>
        </authorList>
    </citation>
    <scope>NUCLEOTIDE SEQUENCE [LARGE SCALE GENOMIC DNA]</scope>
    <source>
        <strain evidence="8">AWRI1</strain>
        <tissue evidence="8">Single Adult Female</tissue>
    </source>
</reference>
<dbReference type="FunFam" id="1.10.220.10:FF:000001">
    <property type="entry name" value="Annexin"/>
    <property type="match status" value="1"/>
</dbReference>
<evidence type="ECO:0000256" key="5">
    <source>
        <dbReference type="ARBA" id="ARBA00023302"/>
    </source>
</evidence>
<feature type="region of interest" description="Disordered" evidence="7">
    <location>
        <begin position="175"/>
        <end position="198"/>
    </location>
</feature>
<evidence type="ECO:0000313" key="9">
    <source>
        <dbReference type="Proteomes" id="UP001367676"/>
    </source>
</evidence>
<accession>A0AAN9TX59</accession>
<feature type="region of interest" description="Disordered" evidence="7">
    <location>
        <begin position="527"/>
        <end position="574"/>
    </location>
</feature>
<dbReference type="GO" id="GO:0012506">
    <property type="term" value="C:vesicle membrane"/>
    <property type="evidence" value="ECO:0007669"/>
    <property type="project" value="TreeGrafter"/>
</dbReference>
<feature type="compositionally biased region" description="Low complexity" evidence="7">
    <location>
        <begin position="175"/>
        <end position="187"/>
    </location>
</feature>
<protein>
    <recommendedName>
        <fullName evidence="6">Annexin</fullName>
    </recommendedName>
</protein>
<dbReference type="GO" id="GO:0001786">
    <property type="term" value="F:phosphatidylserine binding"/>
    <property type="evidence" value="ECO:0007669"/>
    <property type="project" value="TreeGrafter"/>
</dbReference>
<evidence type="ECO:0000256" key="7">
    <source>
        <dbReference type="SAM" id="MobiDB-lite"/>
    </source>
</evidence>
<comment type="caution">
    <text evidence="8">The sequence shown here is derived from an EMBL/GenBank/DDBJ whole genome shotgun (WGS) entry which is preliminary data.</text>
</comment>
<evidence type="ECO:0000313" key="8">
    <source>
        <dbReference type="EMBL" id="KAK7590886.1"/>
    </source>
</evidence>
<gene>
    <name evidence="8" type="ORF">V9T40_002499</name>
</gene>
<feature type="compositionally biased region" description="Polar residues" evidence="7">
    <location>
        <begin position="528"/>
        <end position="539"/>
    </location>
</feature>
<feature type="compositionally biased region" description="Low complexity" evidence="7">
    <location>
        <begin position="540"/>
        <end position="558"/>
    </location>
</feature>
<keyword evidence="5 6" id="KW-0111">Calcium/phospholipid-binding</keyword>
<feature type="compositionally biased region" description="Low complexity" evidence="7">
    <location>
        <begin position="491"/>
        <end position="514"/>
    </location>
</feature>
<evidence type="ECO:0000256" key="2">
    <source>
        <dbReference type="ARBA" id="ARBA00022737"/>
    </source>
</evidence>
<name>A0AAN9TX59_9HEMI</name>
<dbReference type="InterPro" id="IPR018252">
    <property type="entry name" value="Annexin_repeat_CS"/>
</dbReference>
<evidence type="ECO:0000256" key="3">
    <source>
        <dbReference type="ARBA" id="ARBA00022837"/>
    </source>
</evidence>
<comment type="similarity">
    <text evidence="1 6">Belongs to the annexin family.</text>
</comment>
<dbReference type="FunFam" id="1.10.220.10:FF:000002">
    <property type="entry name" value="Annexin"/>
    <property type="match status" value="2"/>
</dbReference>
<keyword evidence="3 6" id="KW-0106">Calcium</keyword>
<dbReference type="InterPro" id="IPR018502">
    <property type="entry name" value="Annexin_repeat"/>
</dbReference>
<evidence type="ECO:0000256" key="1">
    <source>
        <dbReference type="ARBA" id="ARBA00007831"/>
    </source>
</evidence>
<dbReference type="PANTHER" id="PTHR10502:SF102">
    <property type="entry name" value="ANNEXIN B11"/>
    <property type="match status" value="1"/>
</dbReference>
<evidence type="ECO:0000256" key="4">
    <source>
        <dbReference type="ARBA" id="ARBA00023216"/>
    </source>
</evidence>
<dbReference type="Pfam" id="PF00191">
    <property type="entry name" value="Annexin"/>
    <property type="match status" value="7"/>
</dbReference>
<dbReference type="PRINTS" id="PR00196">
    <property type="entry name" value="ANNEXIN"/>
</dbReference>